<gene>
    <name evidence="1" type="primary">ORF150190</name>
</gene>
<reference evidence="1" key="1">
    <citation type="submission" date="2014-12" db="EMBL/GenBank/DDBJ databases">
        <title>Insight into the proteome of Arion vulgaris.</title>
        <authorList>
            <person name="Aradska J."/>
            <person name="Bulat T."/>
            <person name="Smidak R."/>
            <person name="Sarate P."/>
            <person name="Gangsoo J."/>
            <person name="Sialana F."/>
            <person name="Bilban M."/>
            <person name="Lubec G."/>
        </authorList>
    </citation>
    <scope>NUCLEOTIDE SEQUENCE</scope>
    <source>
        <tissue evidence="1">Skin</tissue>
    </source>
</reference>
<accession>A0A0B7AY83</accession>
<dbReference type="EMBL" id="HACG01038908">
    <property type="protein sequence ID" value="CEK85773.1"/>
    <property type="molecule type" value="Transcribed_RNA"/>
</dbReference>
<proteinExistence type="predicted"/>
<protein>
    <submittedName>
        <fullName evidence="1">Uncharacterized protein</fullName>
    </submittedName>
</protein>
<organism evidence="1">
    <name type="scientific">Arion vulgaris</name>
    <dbReference type="NCBI Taxonomy" id="1028688"/>
    <lineage>
        <taxon>Eukaryota</taxon>
        <taxon>Metazoa</taxon>
        <taxon>Spiralia</taxon>
        <taxon>Lophotrochozoa</taxon>
        <taxon>Mollusca</taxon>
        <taxon>Gastropoda</taxon>
        <taxon>Heterobranchia</taxon>
        <taxon>Euthyneura</taxon>
        <taxon>Panpulmonata</taxon>
        <taxon>Eupulmonata</taxon>
        <taxon>Stylommatophora</taxon>
        <taxon>Helicina</taxon>
        <taxon>Arionoidea</taxon>
        <taxon>Arionidae</taxon>
        <taxon>Arion</taxon>
    </lineage>
</organism>
<sequence length="67" mass="7781">MENTAAYTGIHGEHGCLQGSLLDCRSNRPHMRLSYQTTWTCFQIFEFLNLCMEGVDSIWWSHLKTLT</sequence>
<name>A0A0B7AY83_9EUPU</name>
<evidence type="ECO:0000313" key="1">
    <source>
        <dbReference type="EMBL" id="CEK85773.1"/>
    </source>
</evidence>
<dbReference type="AlphaFoldDB" id="A0A0B7AY83"/>